<reference evidence="1 2" key="1">
    <citation type="journal article" date="2016" name="Nat. Commun.">
        <title>Thousands of microbial genomes shed light on interconnected biogeochemical processes in an aquifer system.</title>
        <authorList>
            <person name="Anantharaman K."/>
            <person name="Brown C.T."/>
            <person name="Hug L.A."/>
            <person name="Sharon I."/>
            <person name="Castelle C.J."/>
            <person name="Probst A.J."/>
            <person name="Thomas B.C."/>
            <person name="Singh A."/>
            <person name="Wilkins M.J."/>
            <person name="Karaoz U."/>
            <person name="Brodie E.L."/>
            <person name="Williams K.H."/>
            <person name="Hubbard S.S."/>
            <person name="Banfield J.F."/>
        </authorList>
    </citation>
    <scope>NUCLEOTIDE SEQUENCE [LARGE SCALE GENOMIC DNA]</scope>
</reference>
<gene>
    <name evidence="1" type="ORF">A2125_00075</name>
</gene>
<name>A0A1F7WU07_9BACT</name>
<protein>
    <submittedName>
        <fullName evidence="1">Uncharacterized protein</fullName>
    </submittedName>
</protein>
<dbReference type="AlphaFoldDB" id="A0A1F7WU07"/>
<organism evidence="1 2">
    <name type="scientific">Candidatus Woesebacteria bacterium GWB1_43_5</name>
    <dbReference type="NCBI Taxonomy" id="1802474"/>
    <lineage>
        <taxon>Bacteria</taxon>
        <taxon>Candidatus Woeseibacteriota</taxon>
    </lineage>
</organism>
<evidence type="ECO:0000313" key="2">
    <source>
        <dbReference type="Proteomes" id="UP000178812"/>
    </source>
</evidence>
<sequence length="100" mass="11321">MKGIEVKPEEVKRIAAIILKLLEQHHEFDVSLGGEEKEKALRQLSEELIPGINVLSGFDEEKLRAEFVRGMIQVGRGDEPTNPIDFFISLLLVYESSKID</sequence>
<dbReference type="Proteomes" id="UP000178812">
    <property type="component" value="Unassembled WGS sequence"/>
</dbReference>
<dbReference type="EMBL" id="MGFM01000028">
    <property type="protein sequence ID" value="OGM05668.1"/>
    <property type="molecule type" value="Genomic_DNA"/>
</dbReference>
<comment type="caution">
    <text evidence="1">The sequence shown here is derived from an EMBL/GenBank/DDBJ whole genome shotgun (WGS) entry which is preliminary data.</text>
</comment>
<proteinExistence type="predicted"/>
<accession>A0A1F7WU07</accession>
<evidence type="ECO:0000313" key="1">
    <source>
        <dbReference type="EMBL" id="OGM05668.1"/>
    </source>
</evidence>